<name>A0A3B0SJM4_9ZZZZ</name>
<evidence type="ECO:0000259" key="2">
    <source>
        <dbReference type="Pfam" id="PF01966"/>
    </source>
</evidence>
<reference evidence="3" key="1">
    <citation type="submission" date="2018-06" db="EMBL/GenBank/DDBJ databases">
        <authorList>
            <person name="Zhirakovskaya E."/>
        </authorList>
    </citation>
    <scope>NUCLEOTIDE SEQUENCE</scope>
</reference>
<dbReference type="CDD" id="cd00077">
    <property type="entry name" value="HDc"/>
    <property type="match status" value="1"/>
</dbReference>
<feature type="transmembrane region" description="Helical" evidence="1">
    <location>
        <begin position="70"/>
        <end position="94"/>
    </location>
</feature>
<feature type="transmembrane region" description="Helical" evidence="1">
    <location>
        <begin position="182"/>
        <end position="205"/>
    </location>
</feature>
<gene>
    <name evidence="3" type="ORF">MNBD_ACTINO01-1616</name>
</gene>
<feature type="transmembrane region" description="Helical" evidence="1">
    <location>
        <begin position="115"/>
        <end position="132"/>
    </location>
</feature>
<organism evidence="3">
    <name type="scientific">hydrothermal vent metagenome</name>
    <dbReference type="NCBI Taxonomy" id="652676"/>
    <lineage>
        <taxon>unclassified sequences</taxon>
        <taxon>metagenomes</taxon>
        <taxon>ecological metagenomes</taxon>
    </lineage>
</organism>
<dbReference type="PANTHER" id="PTHR45228">
    <property type="entry name" value="CYCLIC DI-GMP PHOSPHODIESTERASE TM_0186-RELATED"/>
    <property type="match status" value="1"/>
</dbReference>
<feature type="transmembrane region" description="Helical" evidence="1">
    <location>
        <begin position="37"/>
        <end position="58"/>
    </location>
</feature>
<dbReference type="SUPFAM" id="SSF109604">
    <property type="entry name" value="HD-domain/PDEase-like"/>
    <property type="match status" value="1"/>
</dbReference>
<sequence>MAENRLRIIAVLALLTLFAGSIVFTVTGALQSTVDPLVWLLGVGVWVVAMTIAIVITVPAPSGTRLSLGIGAVVAGSILVDDTMALASIVAISLTLSWLIQHNLDVGHARTDGDLLADSVAMAVYVFLYTVAFDALGTTFTVGYSWMVVAAVAAAGLSWFIIRALVAAFVGLERTELAGRYLWLLALEDWAVVISMFAAGTLFGLTWPVMGLWSVAVALLPYAFGHLAFERYHSTRVTYGQTIRALAQIPEVAGLAPLGHATRTADLAVAIAQELGLHPNDVIELEYAALMHDVGRITLNEPAILKAGYTDQDIARWGAQIIAEAPYLDRVSELVEQQHRPYRSPGIEIDPDIPVPSKIIKIASAYDQGQIELGLSPVESLEKIHQGSAYEFDPAIAASLRRVLVFRGEIPY</sequence>
<evidence type="ECO:0000256" key="1">
    <source>
        <dbReference type="SAM" id="Phobius"/>
    </source>
</evidence>
<dbReference type="Gene3D" id="1.10.3210.10">
    <property type="entry name" value="Hypothetical protein af1432"/>
    <property type="match status" value="1"/>
</dbReference>
<dbReference type="PANTHER" id="PTHR45228:SF4">
    <property type="entry name" value="LIPOPROTEIN"/>
    <property type="match status" value="1"/>
</dbReference>
<dbReference type="EMBL" id="UOEI01000395">
    <property type="protein sequence ID" value="VAW04403.1"/>
    <property type="molecule type" value="Genomic_DNA"/>
</dbReference>
<dbReference type="InterPro" id="IPR006674">
    <property type="entry name" value="HD_domain"/>
</dbReference>
<keyword evidence="1" id="KW-1133">Transmembrane helix</keyword>
<feature type="transmembrane region" description="Helical" evidence="1">
    <location>
        <begin position="211"/>
        <end position="229"/>
    </location>
</feature>
<feature type="transmembrane region" description="Helical" evidence="1">
    <location>
        <begin position="144"/>
        <end position="170"/>
    </location>
</feature>
<dbReference type="Pfam" id="PF01966">
    <property type="entry name" value="HD"/>
    <property type="match status" value="1"/>
</dbReference>
<protein>
    <recommendedName>
        <fullName evidence="2">HD domain-containing protein</fullName>
    </recommendedName>
</protein>
<keyword evidence="1" id="KW-0472">Membrane</keyword>
<evidence type="ECO:0000313" key="3">
    <source>
        <dbReference type="EMBL" id="VAW04403.1"/>
    </source>
</evidence>
<accession>A0A3B0SJM4</accession>
<proteinExistence type="predicted"/>
<dbReference type="InterPro" id="IPR052020">
    <property type="entry name" value="Cyclic_di-GMP/3'3'-cGAMP_PDE"/>
</dbReference>
<feature type="transmembrane region" description="Helical" evidence="1">
    <location>
        <begin position="6"/>
        <end position="30"/>
    </location>
</feature>
<dbReference type="AlphaFoldDB" id="A0A3B0SJM4"/>
<feature type="domain" description="HD" evidence="2">
    <location>
        <begin position="259"/>
        <end position="367"/>
    </location>
</feature>
<keyword evidence="1" id="KW-0812">Transmembrane</keyword>
<dbReference type="InterPro" id="IPR003607">
    <property type="entry name" value="HD/PDEase_dom"/>
</dbReference>